<evidence type="ECO:0000313" key="3">
    <source>
        <dbReference type="Proteomes" id="UP000699462"/>
    </source>
</evidence>
<sequence>MRHYQGGGRSEISNSRTARPISRYGPETLFNGYIVKTVKRVSYANKSWKYFVRTKRYTCTSKFEQWQESGIA</sequence>
<feature type="region of interest" description="Disordered" evidence="1">
    <location>
        <begin position="1"/>
        <end position="24"/>
    </location>
</feature>
<reference evidence="2 3" key="1">
    <citation type="submission" date="2019-07" db="EMBL/GenBank/DDBJ databases">
        <title>Annotation for the trematode Paragonimus westermani.</title>
        <authorList>
            <person name="Choi Y.-J."/>
        </authorList>
    </citation>
    <scope>NUCLEOTIDE SEQUENCE [LARGE SCALE GENOMIC DNA]</scope>
    <source>
        <strain evidence="2">180907_Pwestermani</strain>
    </source>
</reference>
<evidence type="ECO:0000313" key="2">
    <source>
        <dbReference type="EMBL" id="KAF8566817.1"/>
    </source>
</evidence>
<organism evidence="2 3">
    <name type="scientific">Paragonimus westermani</name>
    <dbReference type="NCBI Taxonomy" id="34504"/>
    <lineage>
        <taxon>Eukaryota</taxon>
        <taxon>Metazoa</taxon>
        <taxon>Spiralia</taxon>
        <taxon>Lophotrochozoa</taxon>
        <taxon>Platyhelminthes</taxon>
        <taxon>Trematoda</taxon>
        <taxon>Digenea</taxon>
        <taxon>Plagiorchiida</taxon>
        <taxon>Troglotremata</taxon>
        <taxon>Troglotrematidae</taxon>
        <taxon>Paragonimus</taxon>
    </lineage>
</organism>
<dbReference type="AlphaFoldDB" id="A0A8T0DJ95"/>
<dbReference type="Proteomes" id="UP000699462">
    <property type="component" value="Unassembled WGS sequence"/>
</dbReference>
<accession>A0A8T0DJ95</accession>
<protein>
    <submittedName>
        <fullName evidence="2">Uncharacterized protein</fullName>
    </submittedName>
</protein>
<comment type="caution">
    <text evidence="2">The sequence shown here is derived from an EMBL/GenBank/DDBJ whole genome shotgun (WGS) entry which is preliminary data.</text>
</comment>
<evidence type="ECO:0000256" key="1">
    <source>
        <dbReference type="SAM" id="MobiDB-lite"/>
    </source>
</evidence>
<proteinExistence type="predicted"/>
<keyword evidence="3" id="KW-1185">Reference proteome</keyword>
<name>A0A8T0DJ95_9TREM</name>
<dbReference type="EMBL" id="JTDF01004590">
    <property type="protein sequence ID" value="KAF8566817.1"/>
    <property type="molecule type" value="Genomic_DNA"/>
</dbReference>
<gene>
    <name evidence="2" type="ORF">P879_09558</name>
</gene>